<feature type="region of interest" description="Disordered" evidence="5">
    <location>
        <begin position="323"/>
        <end position="439"/>
    </location>
</feature>
<feature type="domain" description="PHD-type" evidence="6">
    <location>
        <begin position="5"/>
        <end position="57"/>
    </location>
</feature>
<dbReference type="Pfam" id="PF13831">
    <property type="entry name" value="PHD_2"/>
    <property type="match status" value="1"/>
</dbReference>
<comment type="caution">
    <text evidence="8">The sequence shown here is derived from an EMBL/GenBank/DDBJ whole genome shotgun (WGS) entry which is preliminary data.</text>
</comment>
<dbReference type="SUPFAM" id="SSF57903">
    <property type="entry name" value="FYVE/PHD zinc finger"/>
    <property type="match status" value="1"/>
</dbReference>
<reference evidence="8 9" key="1">
    <citation type="journal article" date="2023" name="Nucleic Acids Res.">
        <title>The hologenome of Daphnia magna reveals possible DNA methylation and microbiome-mediated evolution of the host genome.</title>
        <authorList>
            <person name="Chaturvedi A."/>
            <person name="Li X."/>
            <person name="Dhandapani V."/>
            <person name="Marshall H."/>
            <person name="Kissane S."/>
            <person name="Cuenca-Cambronero M."/>
            <person name="Asole G."/>
            <person name="Calvet F."/>
            <person name="Ruiz-Romero M."/>
            <person name="Marangio P."/>
            <person name="Guigo R."/>
            <person name="Rago D."/>
            <person name="Mirbahai L."/>
            <person name="Eastwood N."/>
            <person name="Colbourne J.K."/>
            <person name="Zhou J."/>
            <person name="Mallon E."/>
            <person name="Orsini L."/>
        </authorList>
    </citation>
    <scope>NUCLEOTIDE SEQUENCE [LARGE SCALE GENOMIC DNA]</scope>
    <source>
        <strain evidence="8">LRV0_1</strain>
    </source>
</reference>
<feature type="compositionally biased region" description="Polar residues" evidence="5">
    <location>
        <begin position="217"/>
        <end position="237"/>
    </location>
</feature>
<dbReference type="PANTHER" id="PTHR13793">
    <property type="entry name" value="PHD FINGER PROTEINS"/>
    <property type="match status" value="1"/>
</dbReference>
<keyword evidence="9" id="KW-1185">Reference proteome</keyword>
<dbReference type="Pfam" id="PF13832">
    <property type="entry name" value="zf-HC5HC2H_2"/>
    <property type="match status" value="1"/>
</dbReference>
<keyword evidence="1" id="KW-0479">Metal-binding</keyword>
<feature type="compositionally biased region" description="Polar residues" evidence="5">
    <location>
        <begin position="333"/>
        <end position="342"/>
    </location>
</feature>
<dbReference type="InterPro" id="IPR034732">
    <property type="entry name" value="EPHD"/>
</dbReference>
<dbReference type="PROSITE" id="PS01359">
    <property type="entry name" value="ZF_PHD_1"/>
    <property type="match status" value="1"/>
</dbReference>
<dbReference type="InterPro" id="IPR013083">
    <property type="entry name" value="Znf_RING/FYVE/PHD"/>
</dbReference>
<feature type="compositionally biased region" description="Basic and acidic residues" evidence="5">
    <location>
        <begin position="1012"/>
        <end position="1021"/>
    </location>
</feature>
<dbReference type="CDD" id="cd15672">
    <property type="entry name" value="ePHD_AF10_like"/>
    <property type="match status" value="1"/>
</dbReference>
<dbReference type="CDD" id="cd20901">
    <property type="entry name" value="CC_AF10"/>
    <property type="match status" value="1"/>
</dbReference>
<protein>
    <recommendedName>
        <fullName evidence="10">Protein AF-10</fullName>
    </recommendedName>
</protein>
<feature type="compositionally biased region" description="Polar residues" evidence="5">
    <location>
        <begin position="999"/>
        <end position="1009"/>
    </location>
</feature>
<dbReference type="InterPro" id="IPR019787">
    <property type="entry name" value="Znf_PHD-finger"/>
</dbReference>
<evidence type="ECO:0000256" key="3">
    <source>
        <dbReference type="ARBA" id="ARBA00022833"/>
    </source>
</evidence>
<evidence type="ECO:0000256" key="5">
    <source>
        <dbReference type="SAM" id="MobiDB-lite"/>
    </source>
</evidence>
<dbReference type="InterPro" id="IPR001965">
    <property type="entry name" value="Znf_PHD"/>
</dbReference>
<dbReference type="EMBL" id="JAOYFB010000037">
    <property type="protein sequence ID" value="KAK4023002.1"/>
    <property type="molecule type" value="Genomic_DNA"/>
</dbReference>
<feature type="region of interest" description="Disordered" evidence="5">
    <location>
        <begin position="512"/>
        <end position="560"/>
    </location>
</feature>
<feature type="region of interest" description="Disordered" evidence="5">
    <location>
        <begin position="208"/>
        <end position="283"/>
    </location>
</feature>
<evidence type="ECO:0000313" key="8">
    <source>
        <dbReference type="EMBL" id="KAK4023002.1"/>
    </source>
</evidence>
<keyword evidence="2 4" id="KW-0863">Zinc-finger</keyword>
<dbReference type="InterPro" id="IPR019786">
    <property type="entry name" value="Zinc_finger_PHD-type_CS"/>
</dbReference>
<organism evidence="8 9">
    <name type="scientific">Daphnia magna</name>
    <dbReference type="NCBI Taxonomy" id="35525"/>
    <lineage>
        <taxon>Eukaryota</taxon>
        <taxon>Metazoa</taxon>
        <taxon>Ecdysozoa</taxon>
        <taxon>Arthropoda</taxon>
        <taxon>Crustacea</taxon>
        <taxon>Branchiopoda</taxon>
        <taxon>Diplostraca</taxon>
        <taxon>Cladocera</taxon>
        <taxon>Anomopoda</taxon>
        <taxon>Daphniidae</taxon>
        <taxon>Daphnia</taxon>
    </lineage>
</organism>
<evidence type="ECO:0000256" key="1">
    <source>
        <dbReference type="ARBA" id="ARBA00022723"/>
    </source>
</evidence>
<dbReference type="PROSITE" id="PS50016">
    <property type="entry name" value="ZF_PHD_2"/>
    <property type="match status" value="1"/>
</dbReference>
<feature type="region of interest" description="Disordered" evidence="5">
    <location>
        <begin position="826"/>
        <end position="854"/>
    </location>
</feature>
<evidence type="ECO:0000256" key="4">
    <source>
        <dbReference type="PROSITE-ProRule" id="PRU00146"/>
    </source>
</evidence>
<sequence>MKEMVGGCCVCSDDRGWTENPLVYCDGAGCTVAVHQACYGIVTVPSGPWFCRKCESQERAARVQRCELCPSKDGALKRTDNTGWAHVVCALYIPEVRFGNVSTMEPIILSMVPPERFNKGCYICENQGRESKSKIGACMNCNKQGCKLHFHVTCAQAMGLLCEEAGNYMDNVKYCGYCQHHYSKLKKGANLKTIPAFKPLPPVGASTDPAFSEKSLPISSGSTWTGQPPSATGNCNGSKEKQRKKPGRKSSTQVSPKAGNSRDCASSSVIVEGPSTNDDSKIKTSKSEVIPFANVLAGVGLVPGPRVSMTDQNNSDLEKHESIEIAKQENARTSDNTNSSGAKKNDKYNDSSKPSGSIISGTVSAPAETSSMSIKLDKSRASRRKISTRSTSPTSQCGNDTESTLSSVSDQGPASSVEQFTASEQCAKGPTSVKVESPSISETHPSALHSVIVSSAAASHPESIQVQSSQSVSQRAVSPLVISACSGSSSQITSDQAKFNYGDIYQNTEKELSKPIPSAIPAKKPRRGRTPKVSAPVVPESPPSSPDSAGVEQQPKRRKKATKIVAVGVQNDDQHNLSAAINRVETFQPSHVNQPASQTTESALRRESSFVNQMARENVNVSKAPEQVVLPTFPIASILPVGNSGTKDLSPYKEIAGSSIGKENSLYPRNGITAPHMLGNQLNLNSSVAQKLTDTLVAEVEAHSVTDQPSSISKSTNFVGVPFPFRTVSPSLKPNTQSGGSAPPFPHSLGELLERQWEQGSQFLMEQAQHFDIASLLSCLHNLKEENMRLEDHVANLNRRRDHLLAVNARLSVPLQSNQMTYASNVGTTPDRSTPGSGHAVGHGLRYSPQDRERNSRAMPYLPQMDNGIGISEHLPASIGNAFSTAHSNHRSPASSSHLSDRVIPSPVIVSSRMNHVYHPVPSGGAISLPSTMSPVQGSSGFISEGRNLTVLRSPSSTPEMRPEVARSTPSQQHPSYPYVSPPLSVPTHHPGSYAGITMTASNLQNHHSTNARRDGSDSRHPISRPSPIERR</sequence>
<feature type="compositionally biased region" description="Polar residues" evidence="5">
    <location>
        <begin position="351"/>
        <end position="373"/>
    </location>
</feature>
<dbReference type="CDD" id="cd15574">
    <property type="entry name" value="PHD_AF10_AF17"/>
    <property type="match status" value="1"/>
</dbReference>
<evidence type="ECO:0000256" key="2">
    <source>
        <dbReference type="ARBA" id="ARBA00022771"/>
    </source>
</evidence>
<dbReference type="InterPro" id="IPR049773">
    <property type="entry name" value="AF10-like_CC"/>
</dbReference>
<feature type="compositionally biased region" description="Polar residues" evidence="5">
    <location>
        <begin position="826"/>
        <end position="836"/>
    </location>
</feature>
<gene>
    <name evidence="8" type="ORF">OUZ56_008442</name>
</gene>
<feature type="region of interest" description="Disordered" evidence="5">
    <location>
        <begin position="938"/>
        <end position="1032"/>
    </location>
</feature>
<dbReference type="InterPro" id="IPR011011">
    <property type="entry name" value="Znf_FYVE_PHD"/>
</dbReference>
<feature type="compositionally biased region" description="Polar residues" evidence="5">
    <location>
        <begin position="263"/>
        <end position="277"/>
    </location>
</feature>
<feature type="compositionally biased region" description="Polar residues" evidence="5">
    <location>
        <begin position="388"/>
        <end position="424"/>
    </location>
</feature>
<accession>A0ABR0AD01</accession>
<name>A0ABR0AD01_9CRUS</name>
<proteinExistence type="predicted"/>
<evidence type="ECO:0000313" key="9">
    <source>
        <dbReference type="Proteomes" id="UP001234178"/>
    </source>
</evidence>
<keyword evidence="3" id="KW-0862">Zinc</keyword>
<dbReference type="PROSITE" id="PS51805">
    <property type="entry name" value="EPHD"/>
    <property type="match status" value="1"/>
</dbReference>
<evidence type="ECO:0000259" key="7">
    <source>
        <dbReference type="PROSITE" id="PS51805"/>
    </source>
</evidence>
<dbReference type="InterPro" id="IPR049781">
    <property type="entry name" value="AF10/AF17_PHD"/>
</dbReference>
<dbReference type="SMART" id="SM00249">
    <property type="entry name" value="PHD"/>
    <property type="match status" value="2"/>
</dbReference>
<evidence type="ECO:0000259" key="6">
    <source>
        <dbReference type="PROSITE" id="PS50016"/>
    </source>
</evidence>
<dbReference type="InterPro" id="IPR050701">
    <property type="entry name" value="Histone_Mod_Regulator"/>
</dbReference>
<dbReference type="Proteomes" id="UP001234178">
    <property type="component" value="Unassembled WGS sequence"/>
</dbReference>
<evidence type="ECO:0008006" key="10">
    <source>
        <dbReference type="Google" id="ProtNLM"/>
    </source>
</evidence>
<feature type="domain" description="PHD-type" evidence="7">
    <location>
        <begin position="63"/>
        <end position="182"/>
    </location>
</feature>
<dbReference type="Gene3D" id="3.30.40.10">
    <property type="entry name" value="Zinc/RING finger domain, C3HC4 (zinc finger)"/>
    <property type="match status" value="2"/>
</dbReference>
<feature type="compositionally biased region" description="Basic and acidic residues" evidence="5">
    <location>
        <begin position="323"/>
        <end position="332"/>
    </location>
</feature>
<dbReference type="PANTHER" id="PTHR13793:SF155">
    <property type="entry name" value="ZINC FINGER PROTEIN ZFP-1"/>
    <property type="match status" value="1"/>
</dbReference>